<feature type="chain" id="PRO_5004634056" evidence="1">
    <location>
        <begin position="21"/>
        <end position="856"/>
    </location>
</feature>
<proteinExistence type="predicted"/>
<organism evidence="2 3">
    <name type="scientific">Segatella baroniae F0067</name>
    <dbReference type="NCBI Taxonomy" id="1115809"/>
    <lineage>
        <taxon>Bacteria</taxon>
        <taxon>Pseudomonadati</taxon>
        <taxon>Bacteroidota</taxon>
        <taxon>Bacteroidia</taxon>
        <taxon>Bacteroidales</taxon>
        <taxon>Prevotellaceae</taxon>
        <taxon>Segatella</taxon>
    </lineage>
</organism>
<comment type="caution">
    <text evidence="2">The sequence shown here is derived from an EMBL/GenBank/DDBJ whole genome shotgun (WGS) entry which is preliminary data.</text>
</comment>
<evidence type="ECO:0000256" key="1">
    <source>
        <dbReference type="SAM" id="SignalP"/>
    </source>
</evidence>
<dbReference type="Proteomes" id="UP000016648">
    <property type="component" value="Unassembled WGS sequence"/>
</dbReference>
<evidence type="ECO:0000313" key="3">
    <source>
        <dbReference type="Proteomes" id="UP000016648"/>
    </source>
</evidence>
<keyword evidence="1" id="KW-0732">Signal</keyword>
<name>U2QAH1_9BACT</name>
<dbReference type="PATRIC" id="fig|1115809.3.peg.2428"/>
<feature type="signal peptide" evidence="1">
    <location>
        <begin position="1"/>
        <end position="20"/>
    </location>
</feature>
<evidence type="ECO:0000313" key="2">
    <source>
        <dbReference type="EMBL" id="ERK38323.1"/>
    </source>
</evidence>
<dbReference type="EMBL" id="AWEY01000039">
    <property type="protein sequence ID" value="ERK38323.1"/>
    <property type="molecule type" value="Genomic_DNA"/>
</dbReference>
<keyword evidence="3" id="KW-1185">Reference proteome</keyword>
<dbReference type="AlphaFoldDB" id="U2QAH1"/>
<reference evidence="2 3" key="1">
    <citation type="submission" date="2013-08" db="EMBL/GenBank/DDBJ databases">
        <authorList>
            <person name="Durkin A.S."/>
            <person name="Haft D.R."/>
            <person name="McCorrison J."/>
            <person name="Torralba M."/>
            <person name="Gillis M."/>
            <person name="Haft D.H."/>
            <person name="Methe B."/>
            <person name="Sutton G."/>
            <person name="Nelson K.E."/>
        </authorList>
    </citation>
    <scope>NUCLEOTIDE SEQUENCE [LARGE SCALE GENOMIC DNA]</scope>
    <source>
        <strain evidence="2 3">F0067</strain>
    </source>
</reference>
<gene>
    <name evidence="2" type="ORF">HMPREF9135_0993</name>
</gene>
<sequence length="856" mass="96510">MKKILSLLVLLLMVGSAAYAQYMLKVKYKDGTHHLYEIDCTESVDFEKDFSNPQKVLMSVRGRLAGKKNTWSLSNTVDNIEQISVVGTEPVTPAEEQSTFVVDEQTSSINMVNYSIQFSGSTINGQKTLTVHRIDNAMPPADFTDGVSYMATYDFDLEGIHDLNGTMEIRFPMSNRCFAAYHNKETGEWEPVLNYYDDKTKEMVIISDHLSEFSVFDVTDEHKRTAKLKYWGFDPVAPKDIEKVAETFAKVAQADDPAYAAIDAFANDEFSKYSLGLSVGMTPIAVGGFDSKLLNGYSDLIGKMGQAWCVVQFANTLRGDDNAEKATAAVKTVIELVLKPALEKKLFAGNFLFPACMTAMAVLEFQINWFAEEVHNTATTLYADAYKKYFYPGSTYPSIGGYGYRSAVKWYELISGMFTDNSLDHDDMKAKIDELVSDYVNQPWNDTDGFTWAVSDCRGLWPFWAEITNADRKMIAEEHRKELYTGKLKSVITAINNKYLCKSKEKFDEVYRQYANMMNKVVVLKFKDSAMKEGEKSRFAGCTIRFATMPSTVVDPEKWECVIKDNGNASIQYRMYPYLVEGFKNILEVVDGKGDVVGNIDIEGIQDVGKYYEATFDLSNNEVLALEDKWDISIKPTLATRATPDASGRYYTWGPIVFKDSKGFESHARGIVPGDIYNIYGGITNAFENRTLSLDAEGNFSIQIGGLDMTGNVNTRTGMGTGKFKLKANSSGKSFVTEEEAFDDWFAFNQWVNDGNTPYKYVWKNWTELEHFDADFSVEGTLDIRYSDLMKRYILHLDGIGSFKLDGAIYSSGSDIYYDVDENGKIMLKYHSKSMKLENIFVKDGTFTFSPALIYE</sequence>
<dbReference type="RefSeq" id="WP_021590585.1">
    <property type="nucleotide sequence ID" value="NZ_AWEY01000039.1"/>
</dbReference>
<accession>U2QAH1</accession>
<protein>
    <submittedName>
        <fullName evidence="2">Uncharacterized protein</fullName>
    </submittedName>
</protein>